<gene>
    <name evidence="2" type="ORF">NDES1114_LOCUS23508</name>
</gene>
<evidence type="ECO:0000313" key="2">
    <source>
        <dbReference type="EMBL" id="CAD9132971.1"/>
    </source>
</evidence>
<feature type="region of interest" description="Disordered" evidence="1">
    <location>
        <begin position="66"/>
        <end position="92"/>
    </location>
</feature>
<name>A0A7S1MJE4_NEODS</name>
<organism evidence="2">
    <name type="scientific">Neobodo designis</name>
    <name type="common">Flagellated protozoan</name>
    <name type="synonym">Bodo designis</name>
    <dbReference type="NCBI Taxonomy" id="312471"/>
    <lineage>
        <taxon>Eukaryota</taxon>
        <taxon>Discoba</taxon>
        <taxon>Euglenozoa</taxon>
        <taxon>Kinetoplastea</taxon>
        <taxon>Metakinetoplastina</taxon>
        <taxon>Neobodonida</taxon>
        <taxon>Neobodo</taxon>
    </lineage>
</organism>
<feature type="compositionally biased region" description="Low complexity" evidence="1">
    <location>
        <begin position="165"/>
        <end position="176"/>
    </location>
</feature>
<feature type="compositionally biased region" description="Low complexity" evidence="1">
    <location>
        <begin position="1"/>
        <end position="17"/>
    </location>
</feature>
<dbReference type="EMBL" id="HBGF01035049">
    <property type="protein sequence ID" value="CAD9132971.1"/>
    <property type="molecule type" value="Transcribed_RNA"/>
</dbReference>
<protein>
    <submittedName>
        <fullName evidence="2">Uncharacterized protein</fullName>
    </submittedName>
</protein>
<proteinExistence type="predicted"/>
<feature type="region of interest" description="Disordered" evidence="1">
    <location>
        <begin position="165"/>
        <end position="192"/>
    </location>
</feature>
<reference evidence="2" key="1">
    <citation type="submission" date="2021-01" db="EMBL/GenBank/DDBJ databases">
        <authorList>
            <person name="Corre E."/>
            <person name="Pelletier E."/>
            <person name="Niang G."/>
            <person name="Scheremetjew M."/>
            <person name="Finn R."/>
            <person name="Kale V."/>
            <person name="Holt S."/>
            <person name="Cochrane G."/>
            <person name="Meng A."/>
            <person name="Brown T."/>
            <person name="Cohen L."/>
        </authorList>
    </citation>
    <scope>NUCLEOTIDE SEQUENCE</scope>
    <source>
        <strain evidence="2">CCAP 1951/1</strain>
    </source>
</reference>
<evidence type="ECO:0000256" key="1">
    <source>
        <dbReference type="SAM" id="MobiDB-lite"/>
    </source>
</evidence>
<accession>A0A7S1MJE4</accession>
<feature type="region of interest" description="Disordered" evidence="1">
    <location>
        <begin position="1"/>
        <end position="28"/>
    </location>
</feature>
<sequence length="192" mass="19437">MGSACSASAGSPSCANALSSPRDSVHAHGRALRYKNNNTVATGSDHGLATIGSGVVDLPSPLPAAMGGFDEADGTPRRRRRNRRASSVASGASMLPPNALLDIAACGSPFLGARAGEAFADDGGDAAPALLGSGHDQCPSAWMVFERSDDTQRARLTRDAVAAFDAVDGADGSGDSLEGGLPPPRTRSSPRH</sequence>
<dbReference type="AlphaFoldDB" id="A0A7S1MJE4"/>